<feature type="compositionally biased region" description="Polar residues" evidence="7">
    <location>
        <begin position="321"/>
        <end position="336"/>
    </location>
</feature>
<sequence length="457" mass="49587">MTRAYYNEIDPHAAQWLRNLIDAGLIAYGDVDERDIRDIKPVELAGYTQCHFFAGIGVWSYALRLAGWPDERPVWTGSCPCQPFSGAGKRKGTADERHLWPFWHYLIEQCEPGVVFAEQVASKDGLAWLDLVQADLEGTGYTCGPFDLCAAGFGAPHIRQRTFLVAQAQNADERVGYNNTRLERQRGDGARTTGRAITDRPVAEAGGGGRLADLLGDGWEAGRNADPQNDGEVPDPIGAIQSRRLADSDGDGRQSGQGNDQSARHGDTVTTKSVDGGLGHSSRELDHGAGDSRAFGRNEHSDDDAVVGMEHGSGIGREWGQETSPGYVNDRQTPVRQESEHGLGFSGSFGLSEQRGDGEARPSPTNGFWRDADWLFCRDGKWRPVESGTFPLVDGSAYQLDSGGPLESKNRANLLKGFGNAIVSEVAAYFIATFLEHEQDAALVNGRSHDDLIGDLL</sequence>
<evidence type="ECO:0000256" key="4">
    <source>
        <dbReference type="ARBA" id="ARBA00022691"/>
    </source>
</evidence>
<protein>
    <recommendedName>
        <fullName evidence="1">DNA (cytosine-5-)-methyltransferase</fullName>
        <ecNumber evidence="1">2.1.1.37</ecNumber>
    </recommendedName>
</protein>
<evidence type="ECO:0000256" key="3">
    <source>
        <dbReference type="ARBA" id="ARBA00022679"/>
    </source>
</evidence>
<comment type="catalytic activity">
    <reaction evidence="6">
        <text>a 2'-deoxycytidine in DNA + S-adenosyl-L-methionine = a 5-methyl-2'-deoxycytidine in DNA + S-adenosyl-L-homocysteine + H(+)</text>
        <dbReference type="Rhea" id="RHEA:13681"/>
        <dbReference type="Rhea" id="RHEA-COMP:11369"/>
        <dbReference type="Rhea" id="RHEA-COMP:11370"/>
        <dbReference type="ChEBI" id="CHEBI:15378"/>
        <dbReference type="ChEBI" id="CHEBI:57856"/>
        <dbReference type="ChEBI" id="CHEBI:59789"/>
        <dbReference type="ChEBI" id="CHEBI:85452"/>
        <dbReference type="ChEBI" id="CHEBI:85454"/>
        <dbReference type="EC" id="2.1.1.37"/>
    </reaction>
</comment>
<evidence type="ECO:0000256" key="6">
    <source>
        <dbReference type="ARBA" id="ARBA00047422"/>
    </source>
</evidence>
<organism evidence="8 9">
    <name type="scientific">Alterisphingorhabdus coralli</name>
    <dbReference type="NCBI Taxonomy" id="3071408"/>
    <lineage>
        <taxon>Bacteria</taxon>
        <taxon>Pseudomonadati</taxon>
        <taxon>Pseudomonadota</taxon>
        <taxon>Alphaproteobacteria</taxon>
        <taxon>Sphingomonadales</taxon>
        <taxon>Sphingomonadaceae</taxon>
        <taxon>Alterisphingorhabdus (ex Yan et al. 2024)</taxon>
    </lineage>
</organism>
<dbReference type="EMBL" id="CP136594">
    <property type="protein sequence ID" value="WOE76307.1"/>
    <property type="molecule type" value="Genomic_DNA"/>
</dbReference>
<dbReference type="AlphaFoldDB" id="A0AA97I1Q5"/>
<dbReference type="PANTHER" id="PTHR46098">
    <property type="entry name" value="TRNA (CYTOSINE(38)-C(5))-METHYLTRANSFERASE"/>
    <property type="match status" value="1"/>
</dbReference>
<keyword evidence="3" id="KW-0808">Transferase</keyword>
<feature type="compositionally biased region" description="Basic and acidic residues" evidence="7">
    <location>
        <begin position="176"/>
        <end position="189"/>
    </location>
</feature>
<feature type="compositionally biased region" description="Low complexity" evidence="7">
    <location>
        <begin position="342"/>
        <end position="353"/>
    </location>
</feature>
<evidence type="ECO:0000256" key="7">
    <source>
        <dbReference type="SAM" id="MobiDB-lite"/>
    </source>
</evidence>
<dbReference type="InterPro" id="IPR050750">
    <property type="entry name" value="C5-MTase"/>
</dbReference>
<keyword evidence="5" id="KW-0680">Restriction system</keyword>
<accession>A0AA97I1Q5</accession>
<keyword evidence="2 8" id="KW-0489">Methyltransferase</keyword>
<reference evidence="8 9" key="1">
    <citation type="submission" date="2023-10" db="EMBL/GenBank/DDBJ databases">
        <title>Complete genome sequence of a Sphingomonadaceae bacterium.</title>
        <authorList>
            <person name="Yan C."/>
        </authorList>
    </citation>
    <scope>NUCLEOTIDE SEQUENCE [LARGE SCALE GENOMIC DNA]</scope>
    <source>
        <strain evidence="8 9">SCSIO 66989</strain>
    </source>
</reference>
<evidence type="ECO:0000256" key="5">
    <source>
        <dbReference type="ARBA" id="ARBA00022747"/>
    </source>
</evidence>
<dbReference type="InterPro" id="IPR001525">
    <property type="entry name" value="C5_MeTfrase"/>
</dbReference>
<keyword evidence="9" id="KW-1185">Reference proteome</keyword>
<name>A0AA97I1Q5_9SPHN</name>
<evidence type="ECO:0000256" key="1">
    <source>
        <dbReference type="ARBA" id="ARBA00011975"/>
    </source>
</evidence>
<feature type="compositionally biased region" description="Basic and acidic residues" evidence="7">
    <location>
        <begin position="281"/>
        <end position="300"/>
    </location>
</feature>
<dbReference type="GO" id="GO:0009307">
    <property type="term" value="P:DNA restriction-modification system"/>
    <property type="evidence" value="ECO:0007669"/>
    <property type="project" value="UniProtKB-KW"/>
</dbReference>
<proteinExistence type="predicted"/>
<dbReference type="RefSeq" id="WP_317083927.1">
    <property type="nucleotide sequence ID" value="NZ_CP136594.1"/>
</dbReference>
<dbReference type="EC" id="2.1.1.37" evidence="1"/>
<evidence type="ECO:0000313" key="8">
    <source>
        <dbReference type="EMBL" id="WOE76307.1"/>
    </source>
</evidence>
<dbReference type="Gene3D" id="3.40.50.150">
    <property type="entry name" value="Vaccinia Virus protein VP39"/>
    <property type="match status" value="1"/>
</dbReference>
<dbReference type="REBASE" id="766239">
    <property type="entry name" value="M.Psp66989ORF6240P"/>
</dbReference>
<dbReference type="InterPro" id="IPR029063">
    <property type="entry name" value="SAM-dependent_MTases_sf"/>
</dbReference>
<evidence type="ECO:0000256" key="2">
    <source>
        <dbReference type="ARBA" id="ARBA00022603"/>
    </source>
</evidence>
<dbReference type="SUPFAM" id="SSF53335">
    <property type="entry name" value="S-adenosyl-L-methionine-dependent methyltransferases"/>
    <property type="match status" value="1"/>
</dbReference>
<dbReference type="Proteomes" id="UP001302429">
    <property type="component" value="Chromosome"/>
</dbReference>
<dbReference type="GO" id="GO:0032259">
    <property type="term" value="P:methylation"/>
    <property type="evidence" value="ECO:0007669"/>
    <property type="project" value="UniProtKB-KW"/>
</dbReference>
<gene>
    <name evidence="8" type="ORF">RB602_06240</name>
</gene>
<keyword evidence="4" id="KW-0949">S-adenosyl-L-methionine</keyword>
<dbReference type="KEGG" id="acoa:RB602_06240"/>
<feature type="region of interest" description="Disordered" evidence="7">
    <location>
        <begin position="176"/>
        <end position="365"/>
    </location>
</feature>
<dbReference type="PANTHER" id="PTHR46098:SF1">
    <property type="entry name" value="TRNA (CYTOSINE(38)-C(5))-METHYLTRANSFERASE"/>
    <property type="match status" value="1"/>
</dbReference>
<dbReference type="GO" id="GO:0003886">
    <property type="term" value="F:DNA (cytosine-5-)-methyltransferase activity"/>
    <property type="evidence" value="ECO:0007669"/>
    <property type="project" value="UniProtKB-EC"/>
</dbReference>
<dbReference type="Pfam" id="PF00145">
    <property type="entry name" value="DNA_methylase"/>
    <property type="match status" value="1"/>
</dbReference>
<evidence type="ECO:0000313" key="9">
    <source>
        <dbReference type="Proteomes" id="UP001302429"/>
    </source>
</evidence>